<feature type="compositionally biased region" description="Pro residues" evidence="1">
    <location>
        <begin position="235"/>
        <end position="255"/>
    </location>
</feature>
<dbReference type="InterPro" id="IPR017523">
    <property type="entry name" value="Rv3268"/>
</dbReference>
<dbReference type="NCBIfam" id="TIGR03089">
    <property type="entry name" value="TIGR03089 family protein"/>
    <property type="match status" value="1"/>
</dbReference>
<dbReference type="SUPFAM" id="SSF56801">
    <property type="entry name" value="Acetyl-CoA synthetase-like"/>
    <property type="match status" value="1"/>
</dbReference>
<dbReference type="Pfam" id="PF00501">
    <property type="entry name" value="AMP-binding"/>
    <property type="match status" value="1"/>
</dbReference>
<dbReference type="Gene3D" id="3.40.50.12780">
    <property type="entry name" value="N-terminal domain of ligase-like"/>
    <property type="match status" value="1"/>
</dbReference>
<dbReference type="RefSeq" id="WP_284285146.1">
    <property type="nucleotide sequence ID" value="NZ_BSUJ01000001.1"/>
</dbReference>
<feature type="region of interest" description="Disordered" evidence="1">
    <location>
        <begin position="186"/>
        <end position="255"/>
    </location>
</feature>
<evidence type="ECO:0000256" key="1">
    <source>
        <dbReference type="SAM" id="MobiDB-lite"/>
    </source>
</evidence>
<comment type="caution">
    <text evidence="3">The sequence shown here is derived from an EMBL/GenBank/DDBJ whole genome shotgun (WGS) entry which is preliminary data.</text>
</comment>
<dbReference type="InterPro" id="IPR000873">
    <property type="entry name" value="AMP-dep_synth/lig_dom"/>
</dbReference>
<feature type="compositionally biased region" description="Low complexity" evidence="1">
    <location>
        <begin position="186"/>
        <end position="210"/>
    </location>
</feature>
<organism evidence="3 4">
    <name type="scientific">Arsenicicoccus piscis</name>
    <dbReference type="NCBI Taxonomy" id="673954"/>
    <lineage>
        <taxon>Bacteria</taxon>
        <taxon>Bacillati</taxon>
        <taxon>Actinomycetota</taxon>
        <taxon>Actinomycetes</taxon>
        <taxon>Micrococcales</taxon>
        <taxon>Intrasporangiaceae</taxon>
        <taxon>Arsenicicoccus</taxon>
    </lineage>
</organism>
<protein>
    <recommendedName>
        <fullName evidence="2">AMP-dependent synthetase/ligase domain-containing protein</fullName>
    </recommendedName>
</protein>
<evidence type="ECO:0000313" key="3">
    <source>
        <dbReference type="EMBL" id="GMA20317.1"/>
    </source>
</evidence>
<proteinExistence type="predicted"/>
<name>A0ABQ6HQ61_9MICO</name>
<keyword evidence="4" id="KW-1185">Reference proteome</keyword>
<gene>
    <name evidence="3" type="ORF">GCM10025862_23380</name>
</gene>
<dbReference type="Proteomes" id="UP001157109">
    <property type="component" value="Unassembled WGS sequence"/>
</dbReference>
<sequence>MTAADLLPSLLADDPAAPRITCYDDLPGPTRGERIELSGRVLANWVAKAANALTSDFDIQPGDVVVLALPPHWRTVYWALAGWAVGASVHVADPALGSDDPTLAIASVVVTDSVELAEAADAAIVVTLAALARSHPGALPSHAMDEAAELASYPDRRAFAAPEVDPARPALITPGRAVRYDELVAAPTSPGAGSDSPAPVSASSSPARRTGPPPSSRSRPRSGPALDRSSWCAPPTAPPPRTGPTGLPPSRPTGP</sequence>
<evidence type="ECO:0000313" key="4">
    <source>
        <dbReference type="Proteomes" id="UP001157109"/>
    </source>
</evidence>
<evidence type="ECO:0000259" key="2">
    <source>
        <dbReference type="Pfam" id="PF00501"/>
    </source>
</evidence>
<reference evidence="4" key="1">
    <citation type="journal article" date="2019" name="Int. J. Syst. Evol. Microbiol.">
        <title>The Global Catalogue of Microorganisms (GCM) 10K type strain sequencing project: providing services to taxonomists for standard genome sequencing and annotation.</title>
        <authorList>
            <consortium name="The Broad Institute Genomics Platform"/>
            <consortium name="The Broad Institute Genome Sequencing Center for Infectious Disease"/>
            <person name="Wu L."/>
            <person name="Ma J."/>
        </authorList>
    </citation>
    <scope>NUCLEOTIDE SEQUENCE [LARGE SCALE GENOMIC DNA]</scope>
    <source>
        <strain evidence="4">NBRC 105830</strain>
    </source>
</reference>
<accession>A0ABQ6HQ61</accession>
<dbReference type="EMBL" id="BSUJ01000001">
    <property type="protein sequence ID" value="GMA20317.1"/>
    <property type="molecule type" value="Genomic_DNA"/>
</dbReference>
<dbReference type="InterPro" id="IPR042099">
    <property type="entry name" value="ANL_N_sf"/>
</dbReference>
<feature type="domain" description="AMP-dependent synthetase/ligase" evidence="2">
    <location>
        <begin position="32"/>
        <end position="111"/>
    </location>
</feature>